<reference evidence="1 2" key="1">
    <citation type="submission" date="2022-01" db="EMBL/GenBank/DDBJ databases">
        <title>Labilibaculum sp. nov, a marine bacterium isolated from Antarctica.</title>
        <authorList>
            <person name="Dai W."/>
        </authorList>
    </citation>
    <scope>NUCLEOTIDE SEQUENCE [LARGE SCALE GENOMIC DNA]</scope>
    <source>
        <strain evidence="1 2">DW002</strain>
    </source>
</reference>
<dbReference type="Proteomes" id="UP001528920">
    <property type="component" value="Unassembled WGS sequence"/>
</dbReference>
<accession>A0ABT5VX35</accession>
<proteinExistence type="predicted"/>
<dbReference type="PROSITE" id="PS51257">
    <property type="entry name" value="PROKAR_LIPOPROTEIN"/>
    <property type="match status" value="1"/>
</dbReference>
<evidence type="ECO:0000313" key="1">
    <source>
        <dbReference type="EMBL" id="MDE5419989.1"/>
    </source>
</evidence>
<organism evidence="1 2">
    <name type="scientific">Paralabilibaculum antarcticum</name>
    <dbReference type="NCBI Taxonomy" id="2912572"/>
    <lineage>
        <taxon>Bacteria</taxon>
        <taxon>Pseudomonadati</taxon>
        <taxon>Bacteroidota</taxon>
        <taxon>Bacteroidia</taxon>
        <taxon>Marinilabiliales</taxon>
        <taxon>Marinifilaceae</taxon>
        <taxon>Paralabilibaculum</taxon>
    </lineage>
</organism>
<dbReference type="RefSeq" id="WP_275111321.1">
    <property type="nucleotide sequence ID" value="NZ_JAKJSC010000007.1"/>
</dbReference>
<keyword evidence="2" id="KW-1185">Reference proteome</keyword>
<dbReference type="EMBL" id="JAKJSC010000007">
    <property type="protein sequence ID" value="MDE5419989.1"/>
    <property type="molecule type" value="Genomic_DNA"/>
</dbReference>
<name>A0ABT5VX35_9BACT</name>
<evidence type="ECO:0000313" key="2">
    <source>
        <dbReference type="Proteomes" id="UP001528920"/>
    </source>
</evidence>
<protein>
    <recommendedName>
        <fullName evidence="3">Lipoprotein</fullName>
    </recommendedName>
</protein>
<evidence type="ECO:0008006" key="3">
    <source>
        <dbReference type="Google" id="ProtNLM"/>
    </source>
</evidence>
<sequence length="212" mass="24063">MKLLFAFIILSSAFMSCNSEKNKFDKTVDPILNPDLIKEFHSVKYLDSLLVNNGVKKIGEINVRENLDSCKIIFNTMTGWNDPGDFLNIQIVDSKNNETFRLNNLDGWMKCIGNYDLPETIKSVNLDKSEIALLIENKTGKQLVIFGYSYASEPGLMTIIDLFPKPQVIFNTQFDLRSISSISKNGYLNFIGGTTLLNHVVLNMELMKIQKH</sequence>
<gene>
    <name evidence="1" type="ORF">L3049_18525</name>
</gene>
<comment type="caution">
    <text evidence="1">The sequence shown here is derived from an EMBL/GenBank/DDBJ whole genome shotgun (WGS) entry which is preliminary data.</text>
</comment>